<evidence type="ECO:0000313" key="2">
    <source>
        <dbReference type="Proteomes" id="UP001148629"/>
    </source>
</evidence>
<reference evidence="1" key="1">
    <citation type="submission" date="2022-08" db="EMBL/GenBank/DDBJ databases">
        <title>Genome Sequence of Fusarium decemcellulare.</title>
        <authorList>
            <person name="Buettner E."/>
        </authorList>
    </citation>
    <scope>NUCLEOTIDE SEQUENCE</scope>
    <source>
        <strain evidence="1">Babe19</strain>
    </source>
</reference>
<proteinExistence type="predicted"/>
<protein>
    <submittedName>
        <fullName evidence="1">Uncharacterized protein</fullName>
    </submittedName>
</protein>
<gene>
    <name evidence="1" type="ORF">NM208_g13048</name>
</gene>
<name>A0ACC1RMN8_9HYPO</name>
<sequence>MPNRDTPPQDPPPRRGRAAARSRLGCTTCKRRHVRCDETYPVCSHCSRLQLQCHYLRRPRGNHKAGRTPAVDSQRKLLPLPSSSVPISASTDSPSPMAAAVHANNEGGPFTLTEDHMAQFMSLPWLDDSMSSVTHLCREVPDMGVNWTGEFGNFMEPGTAPSLDAASQEGLNSLPCIELDHGPGDLPTPLSSTIRTLPHANSDVELATDAPVLPNETLARPSGNRNASRGASRDASRDVSPSRQLVRNASRNCPPHQDDRSDNLAMFGNIMQPPAAMLMGGIRRWRYLQRYLLSLGTKNSAVMNALLCLEEVLSCDDPEAYDQASDSDSANQIAERYEAAKNQIIQRTAEKHSLGEQEMNELLAAVFLLAWIQVIRDRGMERSECAFPCDQADMIISSTCNWNWYSRQLLSWFNSLDSKATHLGGPSLLSPKALSIVSRFPIQIISCNYEEFKERQKSLDGQENFQTMSAGSVTDVSEHGDSATVVPALTTVDVKEIVLRAILQPAAEWYLQTQRYFRHIGSLDKHHRSRFTPDDELEVGLVGKQFQNDLWDLWAERPSAISLTATDLSKTMASDMAIRLEEVFSVYLASFWILFVYLHRVCWWHLAHTPTVHGALDETWDSFQRSYGERDDCGQYKTVHPALMWPVFVFGAECPDRSKRHWAIQQLRGLAKPRPVLEMENGKLDTLPAFRMSRGATKNAKRSALLLEALIEKQGEIEGRVDDRDLAMEMFGCHFSIV</sequence>
<organism evidence="1 2">
    <name type="scientific">Fusarium decemcellulare</name>
    <dbReference type="NCBI Taxonomy" id="57161"/>
    <lineage>
        <taxon>Eukaryota</taxon>
        <taxon>Fungi</taxon>
        <taxon>Dikarya</taxon>
        <taxon>Ascomycota</taxon>
        <taxon>Pezizomycotina</taxon>
        <taxon>Sordariomycetes</taxon>
        <taxon>Hypocreomycetidae</taxon>
        <taxon>Hypocreales</taxon>
        <taxon>Nectriaceae</taxon>
        <taxon>Fusarium</taxon>
        <taxon>Fusarium decemcellulare species complex</taxon>
    </lineage>
</organism>
<keyword evidence="2" id="KW-1185">Reference proteome</keyword>
<dbReference type="EMBL" id="JANRMS010002544">
    <property type="protein sequence ID" value="KAJ3521988.1"/>
    <property type="molecule type" value="Genomic_DNA"/>
</dbReference>
<dbReference type="Proteomes" id="UP001148629">
    <property type="component" value="Unassembled WGS sequence"/>
</dbReference>
<accession>A0ACC1RMN8</accession>
<evidence type="ECO:0000313" key="1">
    <source>
        <dbReference type="EMBL" id="KAJ3521988.1"/>
    </source>
</evidence>
<comment type="caution">
    <text evidence="1">The sequence shown here is derived from an EMBL/GenBank/DDBJ whole genome shotgun (WGS) entry which is preliminary data.</text>
</comment>